<dbReference type="PANTHER" id="PTHR23279">
    <property type="entry name" value="DEFECTIVE PROBOSCIS EXTENSION RESPONSE DPR -RELATED"/>
    <property type="match status" value="1"/>
</dbReference>
<dbReference type="PANTHER" id="PTHR23279:SF36">
    <property type="entry name" value="DEFECTIVE PROBOSCIS EXTENSION RESPONSE 9, ISOFORM A"/>
    <property type="match status" value="1"/>
</dbReference>
<evidence type="ECO:0000313" key="3">
    <source>
        <dbReference type="Proteomes" id="UP000677054"/>
    </source>
</evidence>
<dbReference type="SUPFAM" id="SSF48726">
    <property type="entry name" value="Immunoglobulin"/>
    <property type="match status" value="1"/>
</dbReference>
<protein>
    <recommendedName>
        <fullName evidence="1">Ig-like domain-containing protein</fullName>
    </recommendedName>
</protein>
<accession>A0A7R8X052</accession>
<reference evidence="2" key="1">
    <citation type="submission" date="2020-11" db="EMBL/GenBank/DDBJ databases">
        <authorList>
            <person name="Tran Van P."/>
        </authorList>
    </citation>
    <scope>NUCLEOTIDE SEQUENCE</scope>
</reference>
<name>A0A7R8X052_9CRUS</name>
<gene>
    <name evidence="2" type="ORF">DSTB1V02_LOCUS1277</name>
</gene>
<dbReference type="EMBL" id="LR899634">
    <property type="protein sequence ID" value="CAD7241277.1"/>
    <property type="molecule type" value="Genomic_DNA"/>
</dbReference>
<dbReference type="InterPro" id="IPR013783">
    <property type="entry name" value="Ig-like_fold"/>
</dbReference>
<dbReference type="InterPro" id="IPR007110">
    <property type="entry name" value="Ig-like_dom"/>
</dbReference>
<dbReference type="Proteomes" id="UP000677054">
    <property type="component" value="Unassembled WGS sequence"/>
</dbReference>
<organism evidence="2">
    <name type="scientific">Darwinula stevensoni</name>
    <dbReference type="NCBI Taxonomy" id="69355"/>
    <lineage>
        <taxon>Eukaryota</taxon>
        <taxon>Metazoa</taxon>
        <taxon>Ecdysozoa</taxon>
        <taxon>Arthropoda</taxon>
        <taxon>Crustacea</taxon>
        <taxon>Oligostraca</taxon>
        <taxon>Ostracoda</taxon>
        <taxon>Podocopa</taxon>
        <taxon>Podocopida</taxon>
        <taxon>Darwinulocopina</taxon>
        <taxon>Darwinuloidea</taxon>
        <taxon>Darwinulidae</taxon>
        <taxon>Darwinula</taxon>
    </lineage>
</organism>
<keyword evidence="3" id="KW-1185">Reference proteome</keyword>
<dbReference type="AlphaFoldDB" id="A0A7R8X052"/>
<sequence length="241" mass="26891">MPRGLHAGTQPIHSHVQDLPKMAAELVSLEAAKASPETYTLYTLYARRWFPSELPGQVAILSSTGVEESRGTKAMYHVPFVPQVLMVAGNEMVVESGARVDIRCQIRGTTQVPKDVGWYRNGQELVGIIYTSKARKNENSTDPGETYFSTYLIPNARMGDSGNYTCRPQDLPEASIQLHVTRGDIVVLNSCDELRLKRENAGGHATQRERCYPNCPFLEDIPYSSKHILVDMAKILEDLPR</sequence>
<dbReference type="InterPro" id="IPR003599">
    <property type="entry name" value="Ig_sub"/>
</dbReference>
<dbReference type="PROSITE" id="PS50835">
    <property type="entry name" value="IG_LIKE"/>
    <property type="match status" value="1"/>
</dbReference>
<dbReference type="InterPro" id="IPR037448">
    <property type="entry name" value="Zig-8"/>
</dbReference>
<feature type="domain" description="Ig-like" evidence="1">
    <location>
        <begin position="82"/>
        <end position="177"/>
    </location>
</feature>
<dbReference type="EMBL" id="CAJPEV010000117">
    <property type="protein sequence ID" value="CAG0880849.1"/>
    <property type="molecule type" value="Genomic_DNA"/>
</dbReference>
<dbReference type="GO" id="GO:0032589">
    <property type="term" value="C:neuron projection membrane"/>
    <property type="evidence" value="ECO:0007669"/>
    <property type="project" value="TreeGrafter"/>
</dbReference>
<proteinExistence type="predicted"/>
<dbReference type="Pfam" id="PF13927">
    <property type="entry name" value="Ig_3"/>
    <property type="match status" value="1"/>
</dbReference>
<evidence type="ECO:0000313" key="2">
    <source>
        <dbReference type="EMBL" id="CAD7241277.1"/>
    </source>
</evidence>
<dbReference type="InterPro" id="IPR036179">
    <property type="entry name" value="Ig-like_dom_sf"/>
</dbReference>
<evidence type="ECO:0000259" key="1">
    <source>
        <dbReference type="PROSITE" id="PS50835"/>
    </source>
</evidence>
<dbReference type="SMART" id="SM00409">
    <property type="entry name" value="IG"/>
    <property type="match status" value="1"/>
</dbReference>
<dbReference type="OrthoDB" id="190835at2759"/>
<dbReference type="Gene3D" id="2.60.40.10">
    <property type="entry name" value="Immunoglobulins"/>
    <property type="match status" value="1"/>
</dbReference>
<dbReference type="GO" id="GO:0050808">
    <property type="term" value="P:synapse organization"/>
    <property type="evidence" value="ECO:0007669"/>
    <property type="project" value="TreeGrafter"/>
</dbReference>